<dbReference type="EMBL" id="NHYD01002251">
    <property type="protein sequence ID" value="PPQ87583.1"/>
    <property type="molecule type" value="Genomic_DNA"/>
</dbReference>
<evidence type="ECO:0000313" key="3">
    <source>
        <dbReference type="Proteomes" id="UP000283269"/>
    </source>
</evidence>
<reference evidence="2 3" key="1">
    <citation type="journal article" date="2018" name="Evol. Lett.">
        <title>Horizontal gene cluster transfer increased hallucinogenic mushroom diversity.</title>
        <authorList>
            <person name="Reynolds H.T."/>
            <person name="Vijayakumar V."/>
            <person name="Gluck-Thaler E."/>
            <person name="Korotkin H.B."/>
            <person name="Matheny P.B."/>
            <person name="Slot J.C."/>
        </authorList>
    </citation>
    <scope>NUCLEOTIDE SEQUENCE [LARGE SCALE GENOMIC DNA]</scope>
    <source>
        <strain evidence="2 3">2631</strain>
    </source>
</reference>
<dbReference type="AlphaFoldDB" id="A0A409X9U8"/>
<protein>
    <submittedName>
        <fullName evidence="2">Uncharacterized protein</fullName>
    </submittedName>
</protein>
<organism evidence="2 3">
    <name type="scientific">Psilocybe cyanescens</name>
    <dbReference type="NCBI Taxonomy" id="93625"/>
    <lineage>
        <taxon>Eukaryota</taxon>
        <taxon>Fungi</taxon>
        <taxon>Dikarya</taxon>
        <taxon>Basidiomycota</taxon>
        <taxon>Agaricomycotina</taxon>
        <taxon>Agaricomycetes</taxon>
        <taxon>Agaricomycetidae</taxon>
        <taxon>Agaricales</taxon>
        <taxon>Agaricineae</taxon>
        <taxon>Strophariaceae</taxon>
        <taxon>Psilocybe</taxon>
    </lineage>
</organism>
<accession>A0A409X9U8</accession>
<gene>
    <name evidence="2" type="ORF">CVT25_006083</name>
</gene>
<dbReference type="Proteomes" id="UP000283269">
    <property type="component" value="Unassembled WGS sequence"/>
</dbReference>
<sequence>MSLTKTSDFSPYSFNDFSRNAWISDELGSPLLCPLLFPLPLAMVLMSGATLDVVGLDASSGPTVYTSFFHSSANQDLSASMDSGSKSYAESEKPTSHSFKPLWMKKVSRTKYVGARGVESSDPKLVI</sequence>
<comment type="caution">
    <text evidence="2">The sequence shown here is derived from an EMBL/GenBank/DDBJ whole genome shotgun (WGS) entry which is preliminary data.</text>
</comment>
<dbReference type="InParanoid" id="A0A409X9U8"/>
<keyword evidence="3" id="KW-1185">Reference proteome</keyword>
<proteinExistence type="predicted"/>
<feature type="region of interest" description="Disordered" evidence="1">
    <location>
        <begin position="76"/>
        <end position="96"/>
    </location>
</feature>
<feature type="compositionally biased region" description="Polar residues" evidence="1">
    <location>
        <begin position="76"/>
        <end position="88"/>
    </location>
</feature>
<evidence type="ECO:0000313" key="2">
    <source>
        <dbReference type="EMBL" id="PPQ87583.1"/>
    </source>
</evidence>
<name>A0A409X9U8_PSICY</name>
<evidence type="ECO:0000256" key="1">
    <source>
        <dbReference type="SAM" id="MobiDB-lite"/>
    </source>
</evidence>